<keyword evidence="2" id="KW-0812">Transmembrane</keyword>
<evidence type="ECO:0000313" key="3">
    <source>
        <dbReference type="EMBL" id="OLL26599.1"/>
    </source>
</evidence>
<dbReference type="EMBL" id="LXFE01000159">
    <property type="protein sequence ID" value="OLL26599.1"/>
    <property type="molecule type" value="Genomic_DNA"/>
</dbReference>
<evidence type="ECO:0000313" key="4">
    <source>
        <dbReference type="Proteomes" id="UP000186594"/>
    </source>
</evidence>
<feature type="compositionally biased region" description="Polar residues" evidence="1">
    <location>
        <begin position="163"/>
        <end position="179"/>
    </location>
</feature>
<feature type="transmembrane region" description="Helical" evidence="2">
    <location>
        <begin position="761"/>
        <end position="782"/>
    </location>
</feature>
<sequence length="892" mass="99916">MSCQLSADDVHVHVTIRPGSSIASFIFYAKIPAVPSSRKTLLHLNDHTTCDFSHALITNITAAGNALEDTPAARIFKAPLLIANDPESSPLVRRASFSPLVEKRTSVQTPDLEKVVEKPDGSSSSSLSERSFNRMSPVLRQSSRSLSPTDRFRKDIKSPAAETASSKFGGTSTGAQSPLSFKPRPRAPSAPPVKRGSILKNSQGLTRSQSVNGHDRKHSDPFMVKETPPEIFESSPMTDRERMSGFFTVSPHFFQRVENDVQLVFSDDSVAGTTCLVQIPFDMPVDNWETEGWKTLCLANIFSELNNINLKVSIDDEESGDWIFKASAQISELDVSERTFSALVSLPQISDFILDWKRRDEIELLHCDEGVDVKSSIELENNTAKISNQVYFLGRGETIICDTERLTVRLVVKCTEQVEFTFVGGEGIVSWTALPLGSEVESRAIDDRECISEPGKSLRPLDKETNNLLDADNSMQTIVPESNICTLEIERSNESIWEPIYVKLQVPFTNTLVVPSIILSTSGTVYSSVDISTPPYHVKLLPTDKWRQIEPSNHQEMTFKNVCQNTASSLQNLTLSTEKIEFVGKKISENVTSLIRYTIDKCPANLAKKNNDDEVFVVINAYLDLACLLDDSPILRFALPPFSEILWVSIDGKNRDNIVYRESSGIYAISDQEIFIQDNQVDVEIICLARKNEKKVELPVIMDKTILKLLVNCELPTGTLSGTSICLNEPVSSLPTQFHVVPPGEKLFIKFTEQRVSYKRVISMIFIIWITAAFAIFVIPFANSTWHDLKIANEVIQDLAFDIALLNYQTMQLGKSIDNIVYRKPVEGDPEESNTATQARSEEKVVVAVVSPGVKEILQEPKRLQRQMERINKWNVPEDEKERFRAALTWWK</sequence>
<evidence type="ECO:0008006" key="5">
    <source>
        <dbReference type="Google" id="ProtNLM"/>
    </source>
</evidence>
<feature type="compositionally biased region" description="Polar residues" evidence="1">
    <location>
        <begin position="139"/>
        <end position="148"/>
    </location>
</feature>
<organism evidence="3 4">
    <name type="scientific">Neolecta irregularis (strain DAH-3)</name>
    <dbReference type="NCBI Taxonomy" id="1198029"/>
    <lineage>
        <taxon>Eukaryota</taxon>
        <taxon>Fungi</taxon>
        <taxon>Dikarya</taxon>
        <taxon>Ascomycota</taxon>
        <taxon>Taphrinomycotina</taxon>
        <taxon>Neolectales</taxon>
        <taxon>Neolectaceae</taxon>
        <taxon>Neolecta</taxon>
    </lineage>
</organism>
<name>A0A1U7LVE6_NEOID</name>
<reference evidence="3 4" key="1">
    <citation type="submission" date="2016-04" db="EMBL/GenBank/DDBJ databases">
        <title>Evolutionary innovation and constraint leading to complex multicellularity in the Ascomycota.</title>
        <authorList>
            <person name="Cisse O."/>
            <person name="Nguyen A."/>
            <person name="Hewitt D.A."/>
            <person name="Jedd G."/>
            <person name="Stajich J.E."/>
        </authorList>
    </citation>
    <scope>NUCLEOTIDE SEQUENCE [LARGE SCALE GENOMIC DNA]</scope>
    <source>
        <strain evidence="3 4">DAH-3</strain>
    </source>
</reference>
<dbReference type="Proteomes" id="UP000186594">
    <property type="component" value="Unassembled WGS sequence"/>
</dbReference>
<evidence type="ECO:0000256" key="2">
    <source>
        <dbReference type="SAM" id="Phobius"/>
    </source>
</evidence>
<accession>A0A1U7LVE6</accession>
<keyword evidence="2" id="KW-1133">Transmembrane helix</keyword>
<feature type="compositionally biased region" description="Basic and acidic residues" evidence="1">
    <location>
        <begin position="102"/>
        <end position="120"/>
    </location>
</feature>
<gene>
    <name evidence="3" type="ORF">NEOLI_004284</name>
</gene>
<keyword evidence="4" id="KW-1185">Reference proteome</keyword>
<dbReference type="AlphaFoldDB" id="A0A1U7LVE6"/>
<comment type="caution">
    <text evidence="3">The sequence shown here is derived from an EMBL/GenBank/DDBJ whole genome shotgun (WGS) entry which is preliminary data.</text>
</comment>
<evidence type="ECO:0000256" key="1">
    <source>
        <dbReference type="SAM" id="MobiDB-lite"/>
    </source>
</evidence>
<proteinExistence type="predicted"/>
<protein>
    <recommendedName>
        <fullName evidence="5">Transmembrane protein</fullName>
    </recommendedName>
</protein>
<keyword evidence="2" id="KW-0472">Membrane</keyword>
<feature type="region of interest" description="Disordered" evidence="1">
    <location>
        <begin position="102"/>
        <end position="237"/>
    </location>
</feature>
<feature type="compositionally biased region" description="Polar residues" evidence="1">
    <location>
        <begin position="199"/>
        <end position="212"/>
    </location>
</feature>